<dbReference type="OrthoDB" id="2429376at2759"/>
<reference evidence="9" key="1">
    <citation type="submission" date="2021-06" db="EMBL/GenBank/DDBJ databases">
        <authorList>
            <person name="Kallberg Y."/>
            <person name="Tangrot J."/>
            <person name="Rosling A."/>
        </authorList>
    </citation>
    <scope>NUCLEOTIDE SEQUENCE</scope>
    <source>
        <strain evidence="9">BR232B</strain>
    </source>
</reference>
<dbReference type="Proteomes" id="UP000789739">
    <property type="component" value="Unassembled WGS sequence"/>
</dbReference>
<gene>
    <name evidence="9" type="ORF">PBRASI_LOCUS3743</name>
</gene>
<dbReference type="GO" id="GO:0007166">
    <property type="term" value="P:cell surface receptor signaling pathway"/>
    <property type="evidence" value="ECO:0007669"/>
    <property type="project" value="InterPro"/>
</dbReference>
<organism evidence="9 10">
    <name type="scientific">Paraglomus brasilianum</name>
    <dbReference type="NCBI Taxonomy" id="144538"/>
    <lineage>
        <taxon>Eukaryota</taxon>
        <taxon>Fungi</taxon>
        <taxon>Fungi incertae sedis</taxon>
        <taxon>Mucoromycota</taxon>
        <taxon>Glomeromycotina</taxon>
        <taxon>Glomeromycetes</taxon>
        <taxon>Paraglomerales</taxon>
        <taxon>Paraglomeraceae</taxon>
        <taxon>Paraglomus</taxon>
    </lineage>
</organism>
<protein>
    <submittedName>
        <fullName evidence="9">10955_t:CDS:1</fullName>
    </submittedName>
</protein>
<evidence type="ECO:0000313" key="10">
    <source>
        <dbReference type="Proteomes" id="UP000789739"/>
    </source>
</evidence>
<feature type="transmembrane region" description="Helical" evidence="7">
    <location>
        <begin position="195"/>
        <end position="214"/>
    </location>
</feature>
<keyword evidence="5" id="KW-0675">Receptor</keyword>
<evidence type="ECO:0000256" key="1">
    <source>
        <dbReference type="ARBA" id="ARBA00004141"/>
    </source>
</evidence>
<comment type="subcellular location">
    <subcellularLocation>
        <location evidence="1">Membrane</location>
        <topology evidence="1">Multi-pass membrane protein</topology>
    </subcellularLocation>
</comment>
<feature type="compositionally biased region" description="Pro residues" evidence="6">
    <location>
        <begin position="312"/>
        <end position="329"/>
    </location>
</feature>
<evidence type="ECO:0000256" key="3">
    <source>
        <dbReference type="ARBA" id="ARBA00022989"/>
    </source>
</evidence>
<dbReference type="GO" id="GO:0004930">
    <property type="term" value="F:G protein-coupled receptor activity"/>
    <property type="evidence" value="ECO:0007669"/>
    <property type="project" value="TreeGrafter"/>
</dbReference>
<dbReference type="PANTHER" id="PTHR23112">
    <property type="entry name" value="G PROTEIN-COUPLED RECEPTOR 157-RELATED"/>
    <property type="match status" value="1"/>
</dbReference>
<evidence type="ECO:0000256" key="4">
    <source>
        <dbReference type="ARBA" id="ARBA00023136"/>
    </source>
</evidence>
<keyword evidence="10" id="KW-1185">Reference proteome</keyword>
<evidence type="ECO:0000313" key="9">
    <source>
        <dbReference type="EMBL" id="CAG8523354.1"/>
    </source>
</evidence>
<dbReference type="EMBL" id="CAJVPI010000350">
    <property type="protein sequence ID" value="CAG8523354.1"/>
    <property type="molecule type" value="Genomic_DNA"/>
</dbReference>
<feature type="transmembrane region" description="Helical" evidence="7">
    <location>
        <begin position="154"/>
        <end position="175"/>
    </location>
</feature>
<feature type="transmembrane region" description="Helical" evidence="7">
    <location>
        <begin position="29"/>
        <end position="49"/>
    </location>
</feature>
<evidence type="ECO:0000256" key="5">
    <source>
        <dbReference type="ARBA" id="ARBA00023170"/>
    </source>
</evidence>
<evidence type="ECO:0000256" key="2">
    <source>
        <dbReference type="ARBA" id="ARBA00022692"/>
    </source>
</evidence>
<keyword evidence="3 7" id="KW-1133">Transmembrane helix</keyword>
<feature type="transmembrane region" description="Helical" evidence="7">
    <location>
        <begin position="61"/>
        <end position="84"/>
    </location>
</feature>
<dbReference type="GO" id="GO:0007189">
    <property type="term" value="P:adenylate cyclase-activating G protein-coupled receptor signaling pathway"/>
    <property type="evidence" value="ECO:0007669"/>
    <property type="project" value="TreeGrafter"/>
</dbReference>
<keyword evidence="2 7" id="KW-0812">Transmembrane</keyword>
<dbReference type="InterPro" id="IPR000539">
    <property type="entry name" value="Frizzled/Smoothened_7TM"/>
</dbReference>
<proteinExistence type="predicted"/>
<dbReference type="GO" id="GO:0005886">
    <property type="term" value="C:plasma membrane"/>
    <property type="evidence" value="ECO:0007669"/>
    <property type="project" value="TreeGrafter"/>
</dbReference>
<dbReference type="AlphaFoldDB" id="A0A9N9ABN1"/>
<evidence type="ECO:0000259" key="8">
    <source>
        <dbReference type="Pfam" id="PF01534"/>
    </source>
</evidence>
<dbReference type="Pfam" id="PF01534">
    <property type="entry name" value="Frizzled"/>
    <property type="match status" value="1"/>
</dbReference>
<dbReference type="PANTHER" id="PTHR23112:SF0">
    <property type="entry name" value="TRANSMEMBRANE PROTEIN 116"/>
    <property type="match status" value="1"/>
</dbReference>
<evidence type="ECO:0000256" key="6">
    <source>
        <dbReference type="SAM" id="MobiDB-lite"/>
    </source>
</evidence>
<sequence>MAITYGDNLMAIEPANSPGCIAQAYTLQLVHLSAGMWAVCLMTMLWLLIVKGASDVQLKLFKIYIIFACCIPSLLTLVAFAVHYRQYAYNVSSHTYHCYVRYGLVTLLTRYIPYLLCMVIGICFGVHAAWNLITYRQKFERENSFKSMAIPVGLCIRVIMFCVLLFLMTSIQPIVKFSYRLTPLYRPPSKIEQGISAYTSTVVTFGLFIIFGTTREALRMRLGSCNICNFFRNGRDNFRKKISRDTMSKDSVCTSTIVSTPPPLTILLDSPPAHPLPIHSSPRKSYHQPRSQHRRLLQFSNSLQTLQLHQNLPPPQFPPPSDPLPHIPSPPTRIAFSFSLAYKFPYARSCMQLARPDSPPSSDEELSMHLI</sequence>
<keyword evidence="4 7" id="KW-0472">Membrane</keyword>
<evidence type="ECO:0000256" key="7">
    <source>
        <dbReference type="SAM" id="Phobius"/>
    </source>
</evidence>
<accession>A0A9N9ABN1</accession>
<feature type="domain" description="Frizzled/Smoothened 7TM" evidence="8">
    <location>
        <begin position="13"/>
        <end position="177"/>
    </location>
</feature>
<name>A0A9N9ABN1_9GLOM</name>
<comment type="caution">
    <text evidence="9">The sequence shown here is derived from an EMBL/GenBank/DDBJ whole genome shotgun (WGS) entry which is preliminary data.</text>
</comment>
<dbReference type="Gene3D" id="1.20.1070.10">
    <property type="entry name" value="Rhodopsin 7-helix transmembrane proteins"/>
    <property type="match status" value="1"/>
</dbReference>
<feature type="region of interest" description="Disordered" evidence="6">
    <location>
        <begin position="309"/>
        <end position="329"/>
    </location>
</feature>
<feature type="transmembrane region" description="Helical" evidence="7">
    <location>
        <begin position="111"/>
        <end position="133"/>
    </location>
</feature>